<accession>A0ABT5E504</accession>
<dbReference type="RefSeq" id="WP_272089447.1">
    <property type="nucleotide sequence ID" value="NZ_JAQNDL010000003.1"/>
</dbReference>
<keyword evidence="4" id="KW-1185">Reference proteome</keyword>
<feature type="chain" id="PRO_5047412456" evidence="2">
    <location>
        <begin position="17"/>
        <end position="382"/>
    </location>
</feature>
<protein>
    <submittedName>
        <fullName evidence="3">Uncharacterized protein</fullName>
    </submittedName>
</protein>
<sequence length="382" mass="38820">MTALVLALVAALPAQAAELTWRGDPRCPQAGFQDSLARYLAGAAESRPVRVTVDVRREGEGRWSATLELEAAEGRSKRTLRGRSCAEIGDAAAFVTAVVVDPGVLSRPADGAIVPAAPVTEAGDVDMPSGTGSSGPAPMDMSSGADAGEAAPGASDMSSGTYAGDAAAGEVSAATSTTPGASELSPGTAAEEPAAEDVRADRSGRPAHPSARPRGFVRVAGGLEALGMPRLGPTFGLAGGLLGRRWRVEITGLYRAPTTEYTQVDPQAGAKVRLWTVGARGCGVPRAGRVEFPLCGGLEAGQAIGAGVGFPGGRTDRIAWLAVVFGPAVAWAPRPWLALWFGVDLGVPLLGGTFGAVGLGPMFTIAPVSLRAALGLEFRFGR</sequence>
<organism evidence="3 4">
    <name type="scientific">Nannocystis bainbridge</name>
    <dbReference type="NCBI Taxonomy" id="2995303"/>
    <lineage>
        <taxon>Bacteria</taxon>
        <taxon>Pseudomonadati</taxon>
        <taxon>Myxococcota</taxon>
        <taxon>Polyangia</taxon>
        <taxon>Nannocystales</taxon>
        <taxon>Nannocystaceae</taxon>
        <taxon>Nannocystis</taxon>
    </lineage>
</organism>
<reference evidence="3 4" key="1">
    <citation type="submission" date="2022-11" db="EMBL/GenBank/DDBJ databases">
        <title>Minimal conservation of predation-associated metabolite biosynthetic gene clusters underscores biosynthetic potential of Myxococcota including descriptions for ten novel species: Archangium lansinium sp. nov., Myxococcus landrumus sp. nov., Nannocystis bai.</title>
        <authorList>
            <person name="Ahearne A."/>
            <person name="Stevens C."/>
            <person name="Dowd S."/>
        </authorList>
    </citation>
    <scope>NUCLEOTIDE SEQUENCE [LARGE SCALE GENOMIC DNA]</scope>
    <source>
        <strain evidence="3 4">BB15-2</strain>
    </source>
</reference>
<evidence type="ECO:0000313" key="3">
    <source>
        <dbReference type="EMBL" id="MDC0720942.1"/>
    </source>
</evidence>
<dbReference type="Proteomes" id="UP001221686">
    <property type="component" value="Unassembled WGS sequence"/>
</dbReference>
<feature type="region of interest" description="Disordered" evidence="1">
    <location>
        <begin position="120"/>
        <end position="214"/>
    </location>
</feature>
<gene>
    <name evidence="3" type="ORF">POL25_28815</name>
</gene>
<feature type="signal peptide" evidence="2">
    <location>
        <begin position="1"/>
        <end position="16"/>
    </location>
</feature>
<comment type="caution">
    <text evidence="3">The sequence shown here is derived from an EMBL/GenBank/DDBJ whole genome shotgun (WGS) entry which is preliminary data.</text>
</comment>
<keyword evidence="2" id="KW-0732">Signal</keyword>
<dbReference type="EMBL" id="JAQNDL010000003">
    <property type="protein sequence ID" value="MDC0720942.1"/>
    <property type="molecule type" value="Genomic_DNA"/>
</dbReference>
<feature type="compositionally biased region" description="Low complexity" evidence="1">
    <location>
        <begin position="163"/>
        <end position="178"/>
    </location>
</feature>
<proteinExistence type="predicted"/>
<evidence type="ECO:0000313" key="4">
    <source>
        <dbReference type="Proteomes" id="UP001221686"/>
    </source>
</evidence>
<evidence type="ECO:0000256" key="1">
    <source>
        <dbReference type="SAM" id="MobiDB-lite"/>
    </source>
</evidence>
<evidence type="ECO:0000256" key="2">
    <source>
        <dbReference type="SAM" id="SignalP"/>
    </source>
</evidence>
<name>A0ABT5E504_9BACT</name>